<dbReference type="PANTHER" id="PTHR11339:SF399">
    <property type="entry name" value="MUCIN-5AC-LIKE"/>
    <property type="match status" value="1"/>
</dbReference>
<evidence type="ECO:0000256" key="3">
    <source>
        <dbReference type="ARBA" id="ARBA00022737"/>
    </source>
</evidence>
<keyword evidence="5" id="KW-0325">Glycoprotein</keyword>
<dbReference type="Xenbase" id="XB-GENE-29096235">
    <property type="gene designation" value="LOC116410492"/>
</dbReference>
<evidence type="ECO:0000259" key="6">
    <source>
        <dbReference type="PROSITE" id="PS51233"/>
    </source>
</evidence>
<dbReference type="Proteomes" id="UP000008143">
    <property type="component" value="Chromosome 4"/>
</dbReference>
<evidence type="ECO:0000256" key="2">
    <source>
        <dbReference type="ARBA" id="ARBA00022525"/>
    </source>
</evidence>
<dbReference type="Pfam" id="PF25962">
    <property type="entry name" value="TIL_OTOGL_Mucin"/>
    <property type="match status" value="1"/>
</dbReference>
<dbReference type="InterPro" id="IPR002919">
    <property type="entry name" value="TIL_dom"/>
</dbReference>
<dbReference type="CDD" id="cd19941">
    <property type="entry name" value="TIL"/>
    <property type="match status" value="1"/>
</dbReference>
<name>A0A8J1JH22_XENTR</name>
<dbReference type="Pfam" id="PF00094">
    <property type="entry name" value="VWD"/>
    <property type="match status" value="3"/>
</dbReference>
<feature type="domain" description="VWFD" evidence="6">
    <location>
        <begin position="1"/>
        <end position="128"/>
    </location>
</feature>
<evidence type="ECO:0000313" key="7">
    <source>
        <dbReference type="Proteomes" id="UP000008143"/>
    </source>
</evidence>
<dbReference type="Pfam" id="PF01826">
    <property type="entry name" value="TIL"/>
    <property type="match status" value="1"/>
</dbReference>
<organism evidence="7 8">
    <name type="scientific">Xenopus tropicalis</name>
    <name type="common">Western clawed frog</name>
    <name type="synonym">Silurana tropicalis</name>
    <dbReference type="NCBI Taxonomy" id="8364"/>
    <lineage>
        <taxon>Eukaryota</taxon>
        <taxon>Metazoa</taxon>
        <taxon>Chordata</taxon>
        <taxon>Craniata</taxon>
        <taxon>Vertebrata</taxon>
        <taxon>Euteleostomi</taxon>
        <taxon>Amphibia</taxon>
        <taxon>Batrachia</taxon>
        <taxon>Anura</taxon>
        <taxon>Pipoidea</taxon>
        <taxon>Pipidae</taxon>
        <taxon>Xenopodinae</taxon>
        <taxon>Xenopus</taxon>
        <taxon>Silurana</taxon>
    </lineage>
</organism>
<dbReference type="GeneID" id="116410492"/>
<dbReference type="OMA" id="MCICNSS"/>
<keyword evidence="3" id="KW-0677">Repeat</keyword>
<dbReference type="SMART" id="SM00215">
    <property type="entry name" value="VWC_out"/>
    <property type="match status" value="1"/>
</dbReference>
<dbReference type="SMART" id="SM00216">
    <property type="entry name" value="VWD"/>
    <property type="match status" value="1"/>
</dbReference>
<dbReference type="SMART" id="SM00832">
    <property type="entry name" value="C8"/>
    <property type="match status" value="2"/>
</dbReference>
<dbReference type="PROSITE" id="PS51233">
    <property type="entry name" value="VWFD"/>
    <property type="match status" value="3"/>
</dbReference>
<protein>
    <submittedName>
        <fullName evidence="8">Mucin-5B-like</fullName>
    </submittedName>
</protein>
<keyword evidence="4" id="KW-1015">Disulfide bond</keyword>
<dbReference type="FunFam" id="2.10.25.10:FF:000055">
    <property type="entry name" value="alpha-tectorin isoform X1"/>
    <property type="match status" value="1"/>
</dbReference>
<dbReference type="RefSeq" id="XP_031757173.1">
    <property type="nucleotide sequence ID" value="XM_031901313.1"/>
</dbReference>
<sequence>MDLCRCKATMLSNGQEFQKGAKDIQSKVSEKCISLWYWLELPYSQSGIQIEQRGKELRITAKMMLSLIWEDDSSLHLILNKKYMGQTCGLCADYDGDQNNDLVYKDSLLQPIEYGTLHKLRKPEQNCVDPKPESKERCFVFRALCLNLLTNYKWKRCNRLVDPDPYVEAYMHDMCICNSSVKYSSFCLCSTIAEYSRQCAIAGGKPPDWRSPEMCYLQCPYNLVYKECSSPCAPTCSNPGRQFFCDGTCVAGCVCPTGLVLDDITNSGCVPLKNCSCIFNNDVYPPGSYYHAPCSTCLCTGSHWTCENLPCPSSCSVEGGSHITTFDKARYTFNGKCIYMLAKSCADNAFLVNIEMQKCAYAETATCLKRVFLFLDRGKAIFEIKYDKSDFPHVEFDEKEMAEAGVQIFWPSSFYMIVQTNKGLYLQVQLTPIMQLYVILDPSYKKKTCGLCGNFNDIQKDDFRSSSGAVEANVVDFANTWKAQYSCTNVKPVPEHPCSYGMEIVCTPPMVYFDCEKDGDKGSECPNTCHTLNAQCGNKLILSDGNWEVEQTFSEIDIAYKVRNMGLFLVVETTNGLVIKWDRMTSIYIYLSISFKGKVCGLCGNFDGNINNDFTTRSKCVVEDATEFRDSWKVSPTCPEVYISKDPCSINPHRVSWAQKLCMVINSDVFSKCHSEVDPEKYYEACIRDTCACDIGGDCNCYCTAIAAYAQACSEACVCVDWRTPTLCPLFCDFYNKEGQCEWSYMPCGAPCMKTCRNPSGTCVHHLKGLEGCYPKCPENKPFFNEDEMLCVANCGCLDTDDNYYKLGEKVESCNICESWYSFQSVILI</sequence>
<dbReference type="InterPro" id="IPR036084">
    <property type="entry name" value="Ser_inhib-like_sf"/>
</dbReference>
<dbReference type="SUPFAM" id="SSF57567">
    <property type="entry name" value="Serine protease inhibitors"/>
    <property type="match status" value="1"/>
</dbReference>
<dbReference type="PANTHER" id="PTHR11339">
    <property type="entry name" value="EXTRACELLULAR MATRIX GLYCOPROTEIN RELATED"/>
    <property type="match status" value="1"/>
</dbReference>
<dbReference type="KEGG" id="xtr:116410492"/>
<gene>
    <name evidence="8 9" type="primary">LOC116410492</name>
</gene>
<dbReference type="AlphaFoldDB" id="A0A8J1JH22"/>
<dbReference type="AGR" id="Xenbase:XB-GENE-29096235"/>
<accession>A0A8J1JH22</accession>
<dbReference type="InterPro" id="IPR058753">
    <property type="entry name" value="TIL_OTOGL_Mucin"/>
</dbReference>
<dbReference type="Gene3D" id="2.10.25.10">
    <property type="entry name" value="Laminin"/>
    <property type="match status" value="1"/>
</dbReference>
<dbReference type="GO" id="GO:0005615">
    <property type="term" value="C:extracellular space"/>
    <property type="evidence" value="ECO:0000318"/>
    <property type="project" value="GO_Central"/>
</dbReference>
<dbReference type="Pfam" id="PF08742">
    <property type="entry name" value="C8"/>
    <property type="match status" value="2"/>
</dbReference>
<dbReference type="GO" id="GO:0031012">
    <property type="term" value="C:extracellular matrix"/>
    <property type="evidence" value="ECO:0000318"/>
    <property type="project" value="GO_Central"/>
</dbReference>
<evidence type="ECO:0000256" key="1">
    <source>
        <dbReference type="ARBA" id="ARBA00004613"/>
    </source>
</evidence>
<keyword evidence="7" id="KW-1185">Reference proteome</keyword>
<proteinExistence type="predicted"/>
<evidence type="ECO:0000313" key="8">
    <source>
        <dbReference type="RefSeq" id="XP_031757173.1"/>
    </source>
</evidence>
<comment type="subcellular location">
    <subcellularLocation>
        <location evidence="1">Secreted</location>
    </subcellularLocation>
</comment>
<dbReference type="InterPro" id="IPR001007">
    <property type="entry name" value="VWF_dom"/>
</dbReference>
<feature type="domain" description="VWFD" evidence="6">
    <location>
        <begin position="537"/>
        <end position="639"/>
    </location>
</feature>
<dbReference type="InterPro" id="IPR014853">
    <property type="entry name" value="VWF/SSPO/ZAN-like_Cys-rich_dom"/>
</dbReference>
<dbReference type="InterPro" id="IPR050780">
    <property type="entry name" value="Mucin_vWF_Thrombospondin_sf"/>
</dbReference>
<keyword evidence="2" id="KW-0964">Secreted</keyword>
<reference evidence="8" key="1">
    <citation type="submission" date="2025-08" db="UniProtKB">
        <authorList>
            <consortium name="RefSeq"/>
        </authorList>
    </citation>
    <scope>IDENTIFICATION</scope>
    <source>
        <strain evidence="8">Nigerian</strain>
        <tissue evidence="8">Liver and blood</tissue>
    </source>
</reference>
<evidence type="ECO:0000256" key="4">
    <source>
        <dbReference type="ARBA" id="ARBA00023157"/>
    </source>
</evidence>
<dbReference type="InterPro" id="IPR001846">
    <property type="entry name" value="VWF_type-D"/>
</dbReference>
<feature type="domain" description="VWFD" evidence="6">
    <location>
        <begin position="313"/>
        <end position="488"/>
    </location>
</feature>
<dbReference type="OrthoDB" id="160294at2759"/>
<evidence type="ECO:0000313" key="9">
    <source>
        <dbReference type="Xenbase" id="XB-GENE-29096235"/>
    </source>
</evidence>
<evidence type="ECO:0000256" key="5">
    <source>
        <dbReference type="ARBA" id="ARBA00023180"/>
    </source>
</evidence>
<dbReference type="GO" id="GO:0005201">
    <property type="term" value="F:extracellular matrix structural constituent"/>
    <property type="evidence" value="ECO:0000318"/>
    <property type="project" value="GO_Central"/>
</dbReference>